<proteinExistence type="predicted"/>
<dbReference type="InterPro" id="IPR025135">
    <property type="entry name" value="DUF4060"/>
</dbReference>
<protein>
    <recommendedName>
        <fullName evidence="3">DUF4060 domain-containing protein</fullName>
    </recommendedName>
</protein>
<accession>A0A090V933</accession>
<reference evidence="1 2" key="1">
    <citation type="submission" date="2014-09" db="EMBL/GenBank/DDBJ databases">
        <title>Whole genome shotgun sequence of Escherichia vulneris NBRC 102420.</title>
        <authorList>
            <person name="Yoshida Y."/>
            <person name="Hosoyama A."/>
            <person name="Tsuchikane K."/>
            <person name="Ohji S."/>
            <person name="Ichikawa N."/>
            <person name="Kimura A."/>
            <person name="Yamazoe A."/>
            <person name="Ezaki T."/>
            <person name="Fujita N."/>
        </authorList>
    </citation>
    <scope>NUCLEOTIDE SEQUENCE [LARGE SCALE GENOMIC DNA]</scope>
    <source>
        <strain evidence="1 2">NBRC 102420</strain>
    </source>
</reference>
<organism evidence="1 2">
    <name type="scientific">Pseudescherichia vulneris NBRC 102420</name>
    <dbReference type="NCBI Taxonomy" id="1115515"/>
    <lineage>
        <taxon>Bacteria</taxon>
        <taxon>Pseudomonadati</taxon>
        <taxon>Pseudomonadota</taxon>
        <taxon>Gammaproteobacteria</taxon>
        <taxon>Enterobacterales</taxon>
        <taxon>Enterobacteriaceae</taxon>
        <taxon>Pseudescherichia</taxon>
    </lineage>
</organism>
<evidence type="ECO:0000313" key="2">
    <source>
        <dbReference type="Proteomes" id="UP000029462"/>
    </source>
</evidence>
<dbReference type="AlphaFoldDB" id="A0A090V933"/>
<keyword evidence="2" id="KW-1185">Reference proteome</keyword>
<evidence type="ECO:0000313" key="1">
    <source>
        <dbReference type="EMBL" id="GAL59794.1"/>
    </source>
</evidence>
<dbReference type="STRING" id="1115515.EV102420_23_00180"/>
<sequence length="80" mass="8983">MRLINRSRKDSPLARRACDAALAKHVERFGDYASRATRSEYTVQVDGAKIKVEVENRSTSYVATAITGARRLRRLAGRMS</sequence>
<evidence type="ECO:0008006" key="3">
    <source>
        <dbReference type="Google" id="ProtNLM"/>
    </source>
</evidence>
<name>A0A090V933_PSEVU</name>
<dbReference type="OrthoDB" id="6507067at2"/>
<dbReference type="eggNOG" id="ENOG503337P">
    <property type="taxonomic scope" value="Bacteria"/>
</dbReference>
<dbReference type="RefSeq" id="WP_042394193.1">
    <property type="nucleotide sequence ID" value="NZ_BBMZ01000023.1"/>
</dbReference>
<comment type="caution">
    <text evidence="1">The sequence shown here is derived from an EMBL/GenBank/DDBJ whole genome shotgun (WGS) entry which is preliminary data.</text>
</comment>
<gene>
    <name evidence="1" type="ORF">EV102420_23_00180</name>
</gene>
<dbReference type="EMBL" id="BBMZ01000023">
    <property type="protein sequence ID" value="GAL59794.1"/>
    <property type="molecule type" value="Genomic_DNA"/>
</dbReference>
<dbReference type="Pfam" id="PF13269">
    <property type="entry name" value="DUF4060"/>
    <property type="match status" value="1"/>
</dbReference>
<dbReference type="Proteomes" id="UP000029462">
    <property type="component" value="Unassembled WGS sequence"/>
</dbReference>